<evidence type="ECO:0000256" key="1">
    <source>
        <dbReference type="SAM" id="Phobius"/>
    </source>
</evidence>
<dbReference type="InterPro" id="IPR032033">
    <property type="entry name" value="Cytochrome_P460"/>
</dbReference>
<dbReference type="Proteomes" id="UP001056291">
    <property type="component" value="Chromosome"/>
</dbReference>
<evidence type="ECO:0000313" key="3">
    <source>
        <dbReference type="EMBL" id="USG60037.1"/>
    </source>
</evidence>
<evidence type="ECO:0000259" key="2">
    <source>
        <dbReference type="Pfam" id="PF16694"/>
    </source>
</evidence>
<dbReference type="Gene3D" id="3.50.70.20">
    <property type="entry name" value="Cytochrome P460"/>
    <property type="match status" value="1"/>
</dbReference>
<name>A0ABY4VZC8_9PROT</name>
<protein>
    <submittedName>
        <fullName evidence="3">Cytochrome P460 family protein</fullName>
    </submittedName>
</protein>
<proteinExistence type="predicted"/>
<sequence>MYASARISLKKITASIIVTAGILVVFPVYAQQDTDIKPIGHIELSNPADLTKQQAEQIYLSVLPDIKAIFAMSDIGTAAKYTSWKRYNNAPYISATHGARYVDNYANEIAKDYGQLKPGETYPIGSILAKDSFSVTSDRSIFPGALFLMEKMGEGFNKPSGNWKYTMVLPDGSVFGTTNGENSENVEFCIGCHAAKAALDHIFFVPKGYGKDP</sequence>
<keyword evidence="1" id="KW-0812">Transmembrane</keyword>
<keyword evidence="1" id="KW-1133">Transmembrane helix</keyword>
<feature type="transmembrane region" description="Helical" evidence="1">
    <location>
        <begin position="12"/>
        <end position="30"/>
    </location>
</feature>
<gene>
    <name evidence="3" type="ORF">NBZ79_12705</name>
</gene>
<keyword evidence="1" id="KW-0472">Membrane</keyword>
<organism evidence="3 4">
    <name type="scientific">Sneathiella marina</name>
    <dbReference type="NCBI Taxonomy" id="2950108"/>
    <lineage>
        <taxon>Bacteria</taxon>
        <taxon>Pseudomonadati</taxon>
        <taxon>Pseudomonadota</taxon>
        <taxon>Alphaproteobacteria</taxon>
        <taxon>Sneathiellales</taxon>
        <taxon>Sneathiellaceae</taxon>
        <taxon>Sneathiella</taxon>
    </lineage>
</organism>
<dbReference type="Pfam" id="PF16694">
    <property type="entry name" value="Cytochrome_P460"/>
    <property type="match status" value="1"/>
</dbReference>
<reference evidence="3" key="1">
    <citation type="submission" date="2022-06" db="EMBL/GenBank/DDBJ databases">
        <title>Sneathiella actinostolidae sp. nov., isolated from a sea anemonein the Western Pacific Ocean.</title>
        <authorList>
            <person name="Wei M.J."/>
        </authorList>
    </citation>
    <scope>NUCLEOTIDE SEQUENCE</scope>
    <source>
        <strain evidence="3">PHK-P5</strain>
    </source>
</reference>
<dbReference type="RefSeq" id="WP_251932844.1">
    <property type="nucleotide sequence ID" value="NZ_CP098747.1"/>
</dbReference>
<keyword evidence="4" id="KW-1185">Reference proteome</keyword>
<accession>A0ABY4VZC8</accession>
<dbReference type="InterPro" id="IPR038142">
    <property type="entry name" value="Cytochrome_P460_sp"/>
</dbReference>
<dbReference type="CDD" id="cd20716">
    <property type="entry name" value="cyt_P460_fam"/>
    <property type="match status" value="1"/>
</dbReference>
<dbReference type="EMBL" id="CP098747">
    <property type="protein sequence ID" value="USG60037.1"/>
    <property type="molecule type" value="Genomic_DNA"/>
</dbReference>
<feature type="domain" description="Cytochrome P460" evidence="2">
    <location>
        <begin position="81"/>
        <end position="203"/>
    </location>
</feature>
<evidence type="ECO:0000313" key="4">
    <source>
        <dbReference type="Proteomes" id="UP001056291"/>
    </source>
</evidence>